<comment type="caution">
    <text evidence="1">The sequence shown here is derived from an EMBL/GenBank/DDBJ whole genome shotgun (WGS) entry which is preliminary data.</text>
</comment>
<reference evidence="1 2" key="2">
    <citation type="journal article" date="2022" name="Mol. Ecol. Resour.">
        <title>The genomes of chicory, endive, great burdock and yacon provide insights into Asteraceae paleo-polyploidization history and plant inulin production.</title>
        <authorList>
            <person name="Fan W."/>
            <person name="Wang S."/>
            <person name="Wang H."/>
            <person name="Wang A."/>
            <person name="Jiang F."/>
            <person name="Liu H."/>
            <person name="Zhao H."/>
            <person name="Xu D."/>
            <person name="Zhang Y."/>
        </authorList>
    </citation>
    <scope>NUCLEOTIDE SEQUENCE [LARGE SCALE GENOMIC DNA]</scope>
    <source>
        <strain evidence="2">cv. Yunnan</strain>
        <tissue evidence="1">Leaves</tissue>
    </source>
</reference>
<protein>
    <submittedName>
        <fullName evidence="1">Uncharacterized protein</fullName>
    </submittedName>
</protein>
<organism evidence="1 2">
    <name type="scientific">Smallanthus sonchifolius</name>
    <dbReference type="NCBI Taxonomy" id="185202"/>
    <lineage>
        <taxon>Eukaryota</taxon>
        <taxon>Viridiplantae</taxon>
        <taxon>Streptophyta</taxon>
        <taxon>Embryophyta</taxon>
        <taxon>Tracheophyta</taxon>
        <taxon>Spermatophyta</taxon>
        <taxon>Magnoliopsida</taxon>
        <taxon>eudicotyledons</taxon>
        <taxon>Gunneridae</taxon>
        <taxon>Pentapetalae</taxon>
        <taxon>asterids</taxon>
        <taxon>campanulids</taxon>
        <taxon>Asterales</taxon>
        <taxon>Asteraceae</taxon>
        <taxon>Asteroideae</taxon>
        <taxon>Heliantheae alliance</taxon>
        <taxon>Millerieae</taxon>
        <taxon>Smallanthus</taxon>
    </lineage>
</organism>
<accession>A0ACB8ZBK1</accession>
<reference evidence="2" key="1">
    <citation type="journal article" date="2022" name="Mol. Ecol. Resour.">
        <title>The genomes of chicory, endive, great burdock and yacon provide insights into Asteraceae palaeo-polyploidization history and plant inulin production.</title>
        <authorList>
            <person name="Fan W."/>
            <person name="Wang S."/>
            <person name="Wang H."/>
            <person name="Wang A."/>
            <person name="Jiang F."/>
            <person name="Liu H."/>
            <person name="Zhao H."/>
            <person name="Xu D."/>
            <person name="Zhang Y."/>
        </authorList>
    </citation>
    <scope>NUCLEOTIDE SEQUENCE [LARGE SCALE GENOMIC DNA]</scope>
    <source>
        <strain evidence="2">cv. Yunnan</strain>
    </source>
</reference>
<dbReference type="EMBL" id="CM042043">
    <property type="protein sequence ID" value="KAI3695147.1"/>
    <property type="molecule type" value="Genomic_DNA"/>
</dbReference>
<evidence type="ECO:0000313" key="2">
    <source>
        <dbReference type="Proteomes" id="UP001056120"/>
    </source>
</evidence>
<keyword evidence="2" id="KW-1185">Reference proteome</keyword>
<gene>
    <name evidence="1" type="ORF">L1987_78135</name>
</gene>
<sequence>MVMEEDAPTEIDCDAWKLRIFCIWRLLDYEFPICFLSSTSPNGYHRNLDHFVRAKSDTQDYHGARSYPCWFFHECINW</sequence>
<name>A0ACB8ZBK1_9ASTR</name>
<proteinExistence type="predicted"/>
<dbReference type="Proteomes" id="UP001056120">
    <property type="component" value="Linkage Group LG26"/>
</dbReference>
<evidence type="ECO:0000313" key="1">
    <source>
        <dbReference type="EMBL" id="KAI3695147.1"/>
    </source>
</evidence>